<accession>A0A0B2ACU6</accession>
<dbReference type="EMBL" id="JTDK01000002">
    <property type="protein sequence ID" value="KHK99588.1"/>
    <property type="molecule type" value="Genomic_DNA"/>
</dbReference>
<dbReference type="SUPFAM" id="SSF53850">
    <property type="entry name" value="Periplasmic binding protein-like II"/>
    <property type="match status" value="1"/>
</dbReference>
<comment type="similarity">
    <text evidence="1">Belongs to the LysR transcriptional regulatory family.</text>
</comment>
<dbReference type="CDD" id="cd08414">
    <property type="entry name" value="PBP2_LTTR_aromatics_like"/>
    <property type="match status" value="1"/>
</dbReference>
<organism evidence="7 8">
    <name type="scientific">Microbacterium mangrovi</name>
    <dbReference type="NCBI Taxonomy" id="1348253"/>
    <lineage>
        <taxon>Bacteria</taxon>
        <taxon>Bacillati</taxon>
        <taxon>Actinomycetota</taxon>
        <taxon>Actinomycetes</taxon>
        <taxon>Micrococcales</taxon>
        <taxon>Microbacteriaceae</taxon>
        <taxon>Microbacterium</taxon>
    </lineage>
</organism>
<evidence type="ECO:0000256" key="5">
    <source>
        <dbReference type="SAM" id="MobiDB-lite"/>
    </source>
</evidence>
<evidence type="ECO:0000256" key="1">
    <source>
        <dbReference type="ARBA" id="ARBA00009437"/>
    </source>
</evidence>
<evidence type="ECO:0000313" key="8">
    <source>
        <dbReference type="Proteomes" id="UP000031030"/>
    </source>
</evidence>
<feature type="domain" description="LysR substrate-binding" evidence="6">
    <location>
        <begin position="51"/>
        <end position="237"/>
    </location>
</feature>
<sequence>MAGNRRGPGPGRRTFGGPAKGRKPPAGKPAKPANTKPSRPAQPAPASPPPAETFTLGAVPGATPGKWIDIWNERMPRTRLVLVPVAVADQRAALDEVDAALVRLPIEPTGLHVIRLYDEVPVVVMAADSHLTAADELEVGDLAGEVLIVPRDDVLGLDVPGTVAPAFDSPETTEDAVATVATGVGIVVVPMSLARLHHRKDADYRPLRGAPVSTVALAWDADRTTPEVETFVGIVRGRTSNSSR</sequence>
<comment type="caution">
    <text evidence="7">The sequence shown here is derived from an EMBL/GenBank/DDBJ whole genome shotgun (WGS) entry which is preliminary data.</text>
</comment>
<dbReference type="GO" id="GO:0003677">
    <property type="term" value="F:DNA binding"/>
    <property type="evidence" value="ECO:0007669"/>
    <property type="project" value="UniProtKB-KW"/>
</dbReference>
<dbReference type="Gene3D" id="3.40.190.10">
    <property type="entry name" value="Periplasmic binding protein-like II"/>
    <property type="match status" value="2"/>
</dbReference>
<dbReference type="OrthoDB" id="3388207at2"/>
<keyword evidence="4" id="KW-0804">Transcription</keyword>
<reference evidence="7 8" key="1">
    <citation type="submission" date="2014-11" db="EMBL/GenBank/DDBJ databases">
        <title>Genome sequence of Microbacterium mangrovi MUSC 115(T).</title>
        <authorList>
            <person name="Lee L.-H."/>
        </authorList>
    </citation>
    <scope>NUCLEOTIDE SEQUENCE [LARGE SCALE GENOMIC DNA]</scope>
    <source>
        <strain evidence="7 8">MUSC 115</strain>
    </source>
</reference>
<dbReference type="AlphaFoldDB" id="A0A0B2ACU6"/>
<feature type="compositionally biased region" description="Gly residues" evidence="5">
    <location>
        <begin position="1"/>
        <end position="10"/>
    </location>
</feature>
<evidence type="ECO:0000259" key="6">
    <source>
        <dbReference type="Pfam" id="PF03466"/>
    </source>
</evidence>
<dbReference type="Proteomes" id="UP000031030">
    <property type="component" value="Unassembled WGS sequence"/>
</dbReference>
<evidence type="ECO:0000256" key="2">
    <source>
        <dbReference type="ARBA" id="ARBA00023015"/>
    </source>
</evidence>
<feature type="compositionally biased region" description="Pro residues" evidence="5">
    <location>
        <begin position="40"/>
        <end position="51"/>
    </location>
</feature>
<evidence type="ECO:0000256" key="3">
    <source>
        <dbReference type="ARBA" id="ARBA00023125"/>
    </source>
</evidence>
<keyword evidence="2" id="KW-0805">Transcription regulation</keyword>
<dbReference type="GO" id="GO:0003700">
    <property type="term" value="F:DNA-binding transcription factor activity"/>
    <property type="evidence" value="ECO:0007669"/>
    <property type="project" value="TreeGrafter"/>
</dbReference>
<name>A0A0B2ACU6_9MICO</name>
<evidence type="ECO:0000313" key="7">
    <source>
        <dbReference type="EMBL" id="KHK99588.1"/>
    </source>
</evidence>
<proteinExistence type="inferred from homology"/>
<dbReference type="STRING" id="1348253.LK09_02980"/>
<dbReference type="PANTHER" id="PTHR30346:SF0">
    <property type="entry name" value="HCA OPERON TRANSCRIPTIONAL ACTIVATOR HCAR"/>
    <property type="match status" value="1"/>
</dbReference>
<dbReference type="GO" id="GO:0032993">
    <property type="term" value="C:protein-DNA complex"/>
    <property type="evidence" value="ECO:0007669"/>
    <property type="project" value="TreeGrafter"/>
</dbReference>
<evidence type="ECO:0000256" key="4">
    <source>
        <dbReference type="ARBA" id="ARBA00023163"/>
    </source>
</evidence>
<protein>
    <submittedName>
        <fullName evidence="7">Transcriptional regulator</fullName>
    </submittedName>
</protein>
<keyword evidence="8" id="KW-1185">Reference proteome</keyword>
<dbReference type="RefSeq" id="WP_039395608.1">
    <property type="nucleotide sequence ID" value="NZ_JTDK01000002.1"/>
</dbReference>
<feature type="compositionally biased region" description="Low complexity" evidence="5">
    <location>
        <begin position="28"/>
        <end position="39"/>
    </location>
</feature>
<dbReference type="InterPro" id="IPR005119">
    <property type="entry name" value="LysR_subst-bd"/>
</dbReference>
<dbReference type="Pfam" id="PF03466">
    <property type="entry name" value="LysR_substrate"/>
    <property type="match status" value="1"/>
</dbReference>
<gene>
    <name evidence="7" type="ORF">LK09_02980</name>
</gene>
<dbReference type="PANTHER" id="PTHR30346">
    <property type="entry name" value="TRANSCRIPTIONAL DUAL REGULATOR HCAR-RELATED"/>
    <property type="match status" value="1"/>
</dbReference>
<feature type="region of interest" description="Disordered" evidence="5">
    <location>
        <begin position="1"/>
        <end position="59"/>
    </location>
</feature>
<keyword evidence="3" id="KW-0238">DNA-binding</keyword>